<feature type="region of interest" description="Disordered" evidence="1">
    <location>
        <begin position="1"/>
        <end position="32"/>
    </location>
</feature>
<gene>
    <name evidence="3" type="primary">LOC112467173</name>
</gene>
<dbReference type="AlphaFoldDB" id="A0A6J1R9R4"/>
<protein>
    <submittedName>
        <fullName evidence="3">Uncharacterized protein LOC112467173</fullName>
    </submittedName>
</protein>
<dbReference type="InterPro" id="IPR005312">
    <property type="entry name" value="DUF1759"/>
</dbReference>
<dbReference type="Proteomes" id="UP000504618">
    <property type="component" value="Unplaced"/>
</dbReference>
<proteinExistence type="predicted"/>
<feature type="compositionally biased region" description="Low complexity" evidence="1">
    <location>
        <begin position="337"/>
        <end position="358"/>
    </location>
</feature>
<reference evidence="3" key="1">
    <citation type="submission" date="2025-08" db="UniProtKB">
        <authorList>
            <consortium name="RefSeq"/>
        </authorList>
    </citation>
    <scope>IDENTIFICATION</scope>
    <source>
        <tissue evidence="3">Whole body</tissue>
    </source>
</reference>
<feature type="region of interest" description="Disordered" evidence="1">
    <location>
        <begin position="337"/>
        <end position="370"/>
    </location>
</feature>
<dbReference type="GeneID" id="112467173"/>
<name>A0A6J1R9R4_9HYME</name>
<keyword evidence="2" id="KW-1185">Reference proteome</keyword>
<organism evidence="2 3">
    <name type="scientific">Temnothorax curvispinosus</name>
    <dbReference type="NCBI Taxonomy" id="300111"/>
    <lineage>
        <taxon>Eukaryota</taxon>
        <taxon>Metazoa</taxon>
        <taxon>Ecdysozoa</taxon>
        <taxon>Arthropoda</taxon>
        <taxon>Hexapoda</taxon>
        <taxon>Insecta</taxon>
        <taxon>Pterygota</taxon>
        <taxon>Neoptera</taxon>
        <taxon>Endopterygota</taxon>
        <taxon>Hymenoptera</taxon>
        <taxon>Apocrita</taxon>
        <taxon>Aculeata</taxon>
        <taxon>Formicoidea</taxon>
        <taxon>Formicidae</taxon>
        <taxon>Myrmicinae</taxon>
        <taxon>Temnothorax</taxon>
    </lineage>
</organism>
<dbReference type="Pfam" id="PF03564">
    <property type="entry name" value="DUF1759"/>
    <property type="match status" value="1"/>
</dbReference>
<evidence type="ECO:0000313" key="2">
    <source>
        <dbReference type="Proteomes" id="UP000504618"/>
    </source>
</evidence>
<sequence length="396" mass="43738">MPDPAKAGTGGKTPPLLELPDDKRTSDRQTSPVRLSAELTLKVQTQMNRIATVRKIGETLPSTPDDTSVDEVLQISIQLEEVHKAFLKEHAYFEVSWPAALISHEYFSKNAFAVEAEECMTACRALAKLKGALAEKIAPTTAPVAAQPSQSQQRLPDISIPSFKGVYEAWPTYRDLFKAVIYDSQRLTDVEKLHYLRLSLEGPPAQLISGLPLTGDSLKPSWEMLVDRYENKRLLIQSYLDQLFASSTPVQKNAKALDKLLNTFKEGIKGLQSLGVSQDLGDCVLVYQLSRQLDRQTKEQWETSLGAAREYPRFEKLEQFLISRARALKMIESTASSGSSAGAASTTRRSSTAHHAAAQPARTNTSDGSTEYPCDCCNGTHFVVMCPKFRELSPGD</sequence>
<accession>A0A6J1R9R4</accession>
<dbReference type="PANTHER" id="PTHR22954:SF3">
    <property type="entry name" value="PROTEIN CBG08539"/>
    <property type="match status" value="1"/>
</dbReference>
<dbReference type="RefSeq" id="XP_024891422.1">
    <property type="nucleotide sequence ID" value="XM_025035654.1"/>
</dbReference>
<dbReference type="PANTHER" id="PTHR22954">
    <property type="entry name" value="RETROVIRAL PROTEASE-RELATED"/>
    <property type="match status" value="1"/>
</dbReference>
<dbReference type="OrthoDB" id="7697989at2759"/>
<evidence type="ECO:0000256" key="1">
    <source>
        <dbReference type="SAM" id="MobiDB-lite"/>
    </source>
</evidence>
<evidence type="ECO:0000313" key="3">
    <source>
        <dbReference type="RefSeq" id="XP_024891422.1"/>
    </source>
</evidence>